<dbReference type="GO" id="GO:0006886">
    <property type="term" value="P:intracellular protein transport"/>
    <property type="evidence" value="ECO:0007669"/>
    <property type="project" value="InterPro"/>
</dbReference>
<evidence type="ECO:0000256" key="2">
    <source>
        <dbReference type="ARBA" id="ARBA00010050"/>
    </source>
</evidence>
<keyword evidence="6" id="KW-0472">Membrane</keyword>
<evidence type="ECO:0000256" key="1">
    <source>
        <dbReference type="ARBA" id="ARBA00004170"/>
    </source>
</evidence>
<dbReference type="GO" id="GO:0005774">
    <property type="term" value="C:vacuolar membrane"/>
    <property type="evidence" value="ECO:0007669"/>
    <property type="project" value="TreeGrafter"/>
</dbReference>
<evidence type="ECO:0000256" key="3">
    <source>
        <dbReference type="ARBA" id="ARBA00022448"/>
    </source>
</evidence>
<sequence length="446" mass="49645">MPGPEEARLKDAIEYMHEAEKNTEKGWFKKPDWDIAAQYYEKAGQSFKAGKSYEQAIQAFVKASDAMISATSLFMAGRALENGGNIALQNLGQPERAADMYKRASELFMQNMTPDRAAEMLEKAAKAMESISIESAIDLYIGACNIYEGEDRAKYATDTFKRTISLLVKHKRYERAVEVLQRLGNVQKDTPNKNAYYKTLLSIIIVQLATGDEVDAGKRFQAFCSVDGFVQSEESAIAHAMLDAFEHRDQGYYNQTAARQQVGFLDNEVARLARNIVISNDLISGGGFVDPSQSLAPPGQGQFQEQPFYGQGGNPTPPRQPSPYQAQPPSVHHQPQPGYQQPVKDVYQGRPNNTSGGYEISPPSSSGVPPPYSNERQEADWRALTETPAPRPQQQQQQPFQPFQPPYQQQQAPQHPPHPQSRVNQAPGAPPSRNYYDDLQGDDDLL</sequence>
<gene>
    <name evidence="10" type="ORF">EMPS_10807</name>
</gene>
<dbReference type="GO" id="GO:0016192">
    <property type="term" value="P:vesicle-mediated transport"/>
    <property type="evidence" value="ECO:0007669"/>
    <property type="project" value="UniProtKB-KW"/>
</dbReference>
<evidence type="ECO:0000256" key="6">
    <source>
        <dbReference type="ARBA" id="ARBA00023136"/>
    </source>
</evidence>
<comment type="subcellular location">
    <subcellularLocation>
        <location evidence="1">Membrane</location>
        <topology evidence="1">Peripheral membrane protein</topology>
    </subcellularLocation>
</comment>
<dbReference type="GO" id="GO:0031201">
    <property type="term" value="C:SNARE complex"/>
    <property type="evidence" value="ECO:0007669"/>
    <property type="project" value="TreeGrafter"/>
</dbReference>
<comment type="similarity">
    <text evidence="2">Belongs to the SNAP family.</text>
</comment>
<name>A0A9P3HL13_9FUNG</name>
<reference evidence="10" key="2">
    <citation type="journal article" date="2022" name="Microbiol. Resour. Announc.">
        <title>Whole-Genome Sequence of Entomortierella parvispora E1425, a Mucoromycotan Fungus Associated with Burkholderiaceae-Related Endosymbiotic Bacteria.</title>
        <authorList>
            <person name="Herlambang A."/>
            <person name="Guo Y."/>
            <person name="Takashima Y."/>
            <person name="Narisawa K."/>
            <person name="Ohta H."/>
            <person name="Nishizawa T."/>
        </authorList>
    </citation>
    <scope>NUCLEOTIDE SEQUENCE</scope>
    <source>
        <strain evidence="10">E1425</strain>
    </source>
</reference>
<proteinExistence type="inferred from homology"/>
<dbReference type="EMBL" id="BQFW01000015">
    <property type="protein sequence ID" value="GJJ78448.1"/>
    <property type="molecule type" value="Genomic_DNA"/>
</dbReference>
<dbReference type="OrthoDB" id="9984275at2759"/>
<dbReference type="SUPFAM" id="SSF48452">
    <property type="entry name" value="TPR-like"/>
    <property type="match status" value="1"/>
</dbReference>
<dbReference type="GO" id="GO:0019905">
    <property type="term" value="F:syntaxin binding"/>
    <property type="evidence" value="ECO:0007669"/>
    <property type="project" value="TreeGrafter"/>
</dbReference>
<evidence type="ECO:0000256" key="7">
    <source>
        <dbReference type="ARBA" id="ARBA00040047"/>
    </source>
</evidence>
<feature type="region of interest" description="Disordered" evidence="9">
    <location>
        <begin position="289"/>
        <end position="446"/>
    </location>
</feature>
<evidence type="ECO:0000313" key="10">
    <source>
        <dbReference type="EMBL" id="GJJ78448.1"/>
    </source>
</evidence>
<dbReference type="InterPro" id="IPR000744">
    <property type="entry name" value="NSF_attach"/>
</dbReference>
<protein>
    <recommendedName>
        <fullName evidence="7">Gamma-soluble NSF attachment protein</fullName>
    </recommendedName>
    <alternativeName>
        <fullName evidence="8">N-ethylmaleimide-sensitive factor attachment protein gamma</fullName>
    </alternativeName>
</protein>
<evidence type="ECO:0000313" key="11">
    <source>
        <dbReference type="Proteomes" id="UP000827284"/>
    </source>
</evidence>
<comment type="caution">
    <text evidence="10">The sequence shown here is derived from an EMBL/GenBank/DDBJ whole genome shotgun (WGS) entry which is preliminary data.</text>
</comment>
<dbReference type="InterPro" id="IPR011990">
    <property type="entry name" value="TPR-like_helical_dom_sf"/>
</dbReference>
<evidence type="ECO:0000256" key="4">
    <source>
        <dbReference type="ARBA" id="ARBA00022892"/>
    </source>
</evidence>
<evidence type="ECO:0000256" key="5">
    <source>
        <dbReference type="ARBA" id="ARBA00022927"/>
    </source>
</evidence>
<feature type="compositionally biased region" description="Low complexity" evidence="9">
    <location>
        <begin position="297"/>
        <end position="309"/>
    </location>
</feature>
<evidence type="ECO:0000256" key="9">
    <source>
        <dbReference type="SAM" id="MobiDB-lite"/>
    </source>
</evidence>
<feature type="compositionally biased region" description="Low complexity" evidence="9">
    <location>
        <begin position="392"/>
        <end position="413"/>
    </location>
</feature>
<dbReference type="PANTHER" id="PTHR13768">
    <property type="entry name" value="SOLUBLE NSF ATTACHMENT PROTEIN SNAP"/>
    <property type="match status" value="1"/>
</dbReference>
<keyword evidence="5" id="KW-0653">Protein transport</keyword>
<reference evidence="10" key="1">
    <citation type="submission" date="2021-11" db="EMBL/GenBank/DDBJ databases">
        <authorList>
            <person name="Herlambang A."/>
            <person name="Guo Y."/>
            <person name="Takashima Y."/>
            <person name="Nishizawa T."/>
        </authorList>
    </citation>
    <scope>NUCLEOTIDE SEQUENCE</scope>
    <source>
        <strain evidence="10">E1425</strain>
    </source>
</reference>
<dbReference type="GO" id="GO:0005483">
    <property type="term" value="F:soluble NSF attachment protein activity"/>
    <property type="evidence" value="ECO:0007669"/>
    <property type="project" value="TreeGrafter"/>
</dbReference>
<dbReference type="PANTHER" id="PTHR13768:SF2">
    <property type="entry name" value="GAMMA-SOLUBLE NSF ATTACHMENT PROTEIN"/>
    <property type="match status" value="1"/>
</dbReference>
<dbReference type="Proteomes" id="UP000827284">
    <property type="component" value="Unassembled WGS sequence"/>
</dbReference>
<accession>A0A9P3HL13</accession>
<organism evidence="10 11">
    <name type="scientific">Entomortierella parvispora</name>
    <dbReference type="NCBI Taxonomy" id="205924"/>
    <lineage>
        <taxon>Eukaryota</taxon>
        <taxon>Fungi</taxon>
        <taxon>Fungi incertae sedis</taxon>
        <taxon>Mucoromycota</taxon>
        <taxon>Mortierellomycotina</taxon>
        <taxon>Mortierellomycetes</taxon>
        <taxon>Mortierellales</taxon>
        <taxon>Mortierellaceae</taxon>
        <taxon>Entomortierella</taxon>
    </lineage>
</organism>
<dbReference type="Gene3D" id="1.25.40.10">
    <property type="entry name" value="Tetratricopeptide repeat domain"/>
    <property type="match status" value="1"/>
</dbReference>
<evidence type="ECO:0000256" key="8">
    <source>
        <dbReference type="ARBA" id="ARBA00042485"/>
    </source>
</evidence>
<dbReference type="AlphaFoldDB" id="A0A9P3HL13"/>
<keyword evidence="3" id="KW-0813">Transport</keyword>
<keyword evidence="11" id="KW-1185">Reference proteome</keyword>
<dbReference type="Pfam" id="PF14938">
    <property type="entry name" value="SNAP"/>
    <property type="match status" value="1"/>
</dbReference>
<keyword evidence="4" id="KW-0931">ER-Golgi transport</keyword>